<dbReference type="PANTHER" id="PTHR17384:SF7">
    <property type="entry name" value="P-SELECTIN GLYCOPROTEIN LIGAND 1"/>
    <property type="match status" value="1"/>
</dbReference>
<keyword evidence="2" id="KW-0812">Transmembrane</keyword>
<dbReference type="GO" id="GO:0005886">
    <property type="term" value="C:plasma membrane"/>
    <property type="evidence" value="ECO:0007669"/>
    <property type="project" value="TreeGrafter"/>
</dbReference>
<evidence type="ECO:0000256" key="3">
    <source>
        <dbReference type="SAM" id="SignalP"/>
    </source>
</evidence>
<evidence type="ECO:0008006" key="6">
    <source>
        <dbReference type="Google" id="ProtNLM"/>
    </source>
</evidence>
<dbReference type="EMBL" id="CADEAL010003958">
    <property type="protein sequence ID" value="CAB1447771.1"/>
    <property type="molecule type" value="Genomic_DNA"/>
</dbReference>
<accession>A0A9N7VEE8</accession>
<organism evidence="4 5">
    <name type="scientific">Pleuronectes platessa</name>
    <name type="common">European plaice</name>
    <dbReference type="NCBI Taxonomy" id="8262"/>
    <lineage>
        <taxon>Eukaryota</taxon>
        <taxon>Metazoa</taxon>
        <taxon>Chordata</taxon>
        <taxon>Craniata</taxon>
        <taxon>Vertebrata</taxon>
        <taxon>Euteleostomi</taxon>
        <taxon>Actinopterygii</taxon>
        <taxon>Neopterygii</taxon>
        <taxon>Teleostei</taxon>
        <taxon>Neoteleostei</taxon>
        <taxon>Acanthomorphata</taxon>
        <taxon>Carangaria</taxon>
        <taxon>Pleuronectiformes</taxon>
        <taxon>Pleuronectoidei</taxon>
        <taxon>Pleuronectidae</taxon>
        <taxon>Pleuronectes</taxon>
    </lineage>
</organism>
<evidence type="ECO:0000313" key="5">
    <source>
        <dbReference type="Proteomes" id="UP001153269"/>
    </source>
</evidence>
<keyword evidence="2" id="KW-1133">Transmembrane helix</keyword>
<comment type="caution">
    <text evidence="4">The sequence shown here is derived from an EMBL/GenBank/DDBJ whole genome shotgun (WGS) entry which is preliminary data.</text>
</comment>
<keyword evidence="2" id="KW-0472">Membrane</keyword>
<proteinExistence type="predicted"/>
<dbReference type="GO" id="GO:0050901">
    <property type="term" value="P:leukocyte tethering or rolling"/>
    <property type="evidence" value="ECO:0007669"/>
    <property type="project" value="TreeGrafter"/>
</dbReference>
<evidence type="ECO:0000256" key="2">
    <source>
        <dbReference type="SAM" id="Phobius"/>
    </source>
</evidence>
<feature type="transmembrane region" description="Helical" evidence="2">
    <location>
        <begin position="316"/>
        <end position="338"/>
    </location>
</feature>
<evidence type="ECO:0000256" key="1">
    <source>
        <dbReference type="SAM" id="MobiDB-lite"/>
    </source>
</evidence>
<feature type="compositionally biased region" description="Low complexity" evidence="1">
    <location>
        <begin position="155"/>
        <end position="183"/>
    </location>
</feature>
<feature type="region of interest" description="Disordered" evidence="1">
    <location>
        <begin position="55"/>
        <end position="265"/>
    </location>
</feature>
<name>A0A9N7VEE8_PLEPL</name>
<dbReference type="InterPro" id="IPR008608">
    <property type="entry name" value="Ectropic_vir_integratn_site_2A"/>
</dbReference>
<dbReference type="Proteomes" id="UP001153269">
    <property type="component" value="Unassembled WGS sequence"/>
</dbReference>
<gene>
    <name evidence="4" type="ORF">PLEPLA_LOCUS35448</name>
</gene>
<feature type="compositionally biased region" description="Low complexity" evidence="1">
    <location>
        <begin position="221"/>
        <end position="265"/>
    </location>
</feature>
<dbReference type="AlphaFoldDB" id="A0A9N7VEE8"/>
<evidence type="ECO:0000313" key="4">
    <source>
        <dbReference type="EMBL" id="CAB1447771.1"/>
    </source>
</evidence>
<sequence length="411" mass="42559">MMRLSVKACLRLLCGISVLLSVESEITSITETSSQAATAAPNTANMLLTSAHEEAETQAATLDRSATHNPAEVTATTHTADSRTAETEEAAASSSNGSTPGLLVVTTAAAAAARSSGPPTLQTPAAVTTARPTGDAQTPQDTTISETVKPTEDITQQPSSTTSTHVTSPETTSATSRRLTSTTKPEVTSGLSPSTTSQTSHTISSPSSSTVTVTNPASEVSDPTSSPVKTTKTLSTSSSESSASSHSPTEPPTDGSSSSTSLVSTSPAGIFPKRLSIPWTTPTPASTAAPCKVSKVPPSTFEAQACSTRGAVSHCLIAIASLAVLACIFMVSTVILCTKLSSRRYKVKRPKESTEMMCISTLLPEEDFIYTRHRTPIANGVLVFPSGRDSDEEGGDNVTLSSFLPENDRYV</sequence>
<feature type="compositionally biased region" description="Polar residues" evidence="1">
    <location>
        <begin position="117"/>
        <end position="126"/>
    </location>
</feature>
<dbReference type="Pfam" id="PF05399">
    <property type="entry name" value="EVI2A"/>
    <property type="match status" value="1"/>
</dbReference>
<feature type="signal peptide" evidence="3">
    <location>
        <begin position="1"/>
        <end position="24"/>
    </location>
</feature>
<reference evidence="4" key="1">
    <citation type="submission" date="2020-03" db="EMBL/GenBank/DDBJ databases">
        <authorList>
            <person name="Weist P."/>
        </authorList>
    </citation>
    <scope>NUCLEOTIDE SEQUENCE</scope>
</reference>
<feature type="chain" id="PRO_5040183016" description="P-selectin glycoprotein ligand 1" evidence="3">
    <location>
        <begin position="25"/>
        <end position="411"/>
    </location>
</feature>
<feature type="region of interest" description="Disordered" evidence="1">
    <location>
        <begin position="388"/>
        <end position="411"/>
    </location>
</feature>
<keyword evidence="5" id="KW-1185">Reference proteome</keyword>
<keyword evidence="3" id="KW-0732">Signal</keyword>
<feature type="compositionally biased region" description="Polar residues" evidence="1">
    <location>
        <begin position="135"/>
        <end position="148"/>
    </location>
</feature>
<feature type="compositionally biased region" description="Low complexity" evidence="1">
    <location>
        <begin position="90"/>
        <end position="99"/>
    </location>
</feature>
<dbReference type="PANTHER" id="PTHR17384">
    <property type="entry name" value="P-SELECTIN GLYCOPROTEIN LIGAND-1"/>
    <property type="match status" value="1"/>
</dbReference>
<dbReference type="InterPro" id="IPR026195">
    <property type="entry name" value="PSGL-1"/>
</dbReference>
<feature type="compositionally biased region" description="Low complexity" evidence="1">
    <location>
        <begin position="192"/>
        <end position="214"/>
    </location>
</feature>
<protein>
    <recommendedName>
        <fullName evidence="6">P-selectin glycoprotein ligand 1</fullName>
    </recommendedName>
</protein>